<proteinExistence type="predicted"/>
<sequence length="148" mass="16546">MYNLALSPPCTPAMNSPASAFELMSSFLLLLAPEDRDSANRARDSNRRIAADTDSEAISHWLAKHKRSRNTLCGYRSEEARLPVWSTRELGKPLPGLTREVFSLSERFPTPTVSRLDQCHILVTERGQRVIHSAPDAVTSRPSTVVMR</sequence>
<keyword evidence="2" id="KW-1185">Reference proteome</keyword>
<protein>
    <recommendedName>
        <fullName evidence="3">Core-binding (CB) domain-containing protein</fullName>
    </recommendedName>
</protein>
<dbReference type="EMBL" id="CADIKH010000187">
    <property type="protein sequence ID" value="CAB3774858.1"/>
    <property type="molecule type" value="Genomic_DNA"/>
</dbReference>
<evidence type="ECO:0000313" key="1">
    <source>
        <dbReference type="EMBL" id="CAB3774858.1"/>
    </source>
</evidence>
<accession>A0A6J5F7H9</accession>
<dbReference type="Proteomes" id="UP000494363">
    <property type="component" value="Unassembled WGS sequence"/>
</dbReference>
<organism evidence="1 2">
    <name type="scientific">Paraburkholderia humisilvae</name>
    <dbReference type="NCBI Taxonomy" id="627669"/>
    <lineage>
        <taxon>Bacteria</taxon>
        <taxon>Pseudomonadati</taxon>
        <taxon>Pseudomonadota</taxon>
        <taxon>Betaproteobacteria</taxon>
        <taxon>Burkholderiales</taxon>
        <taxon>Burkholderiaceae</taxon>
        <taxon>Paraburkholderia</taxon>
    </lineage>
</organism>
<evidence type="ECO:0008006" key="3">
    <source>
        <dbReference type="Google" id="ProtNLM"/>
    </source>
</evidence>
<evidence type="ECO:0000313" key="2">
    <source>
        <dbReference type="Proteomes" id="UP000494363"/>
    </source>
</evidence>
<name>A0A6J5F7H9_9BURK</name>
<reference evidence="1 2" key="1">
    <citation type="submission" date="2020-04" db="EMBL/GenBank/DDBJ databases">
        <authorList>
            <person name="De Canck E."/>
        </authorList>
    </citation>
    <scope>NUCLEOTIDE SEQUENCE [LARGE SCALE GENOMIC DNA]</scope>
    <source>
        <strain evidence="1 2">LMG 29542</strain>
    </source>
</reference>
<dbReference type="AlphaFoldDB" id="A0A6J5F7H9"/>
<gene>
    <name evidence="1" type="ORF">LMG29542_08240</name>
</gene>